<evidence type="ECO:0000256" key="3">
    <source>
        <dbReference type="ARBA" id="ARBA00023125"/>
    </source>
</evidence>
<dbReference type="GO" id="GO:0005634">
    <property type="term" value="C:nucleus"/>
    <property type="evidence" value="ECO:0007669"/>
    <property type="project" value="UniProtKB-SubCell"/>
</dbReference>
<dbReference type="OrthoDB" id="10475216at2759"/>
<comment type="subcellular location">
    <subcellularLocation>
        <location evidence="1">Nucleus</location>
    </subcellularLocation>
</comment>
<evidence type="ECO:0008006" key="8">
    <source>
        <dbReference type="Google" id="ProtNLM"/>
    </source>
</evidence>
<gene>
    <name evidence="6" type="ORF">TSUD_220300</name>
</gene>
<evidence type="ECO:0000313" key="6">
    <source>
        <dbReference type="EMBL" id="GAU39785.1"/>
    </source>
</evidence>
<keyword evidence="4" id="KW-0804">Transcription</keyword>
<dbReference type="Gene3D" id="2.40.330.10">
    <property type="entry name" value="DNA-binding pseudobarrel domain"/>
    <property type="match status" value="1"/>
</dbReference>
<protein>
    <recommendedName>
        <fullName evidence="8">TF-B3 domain-containing protein</fullName>
    </recommendedName>
</protein>
<evidence type="ECO:0000256" key="5">
    <source>
        <dbReference type="ARBA" id="ARBA00023242"/>
    </source>
</evidence>
<evidence type="ECO:0000256" key="1">
    <source>
        <dbReference type="ARBA" id="ARBA00004123"/>
    </source>
</evidence>
<keyword evidence="2" id="KW-0805">Transcription regulation</keyword>
<dbReference type="InterPro" id="IPR015300">
    <property type="entry name" value="DNA-bd_pseudobarrel_sf"/>
</dbReference>
<dbReference type="AlphaFoldDB" id="A0A2Z6NV12"/>
<name>A0A2Z6NV12_TRISU</name>
<keyword evidence="5" id="KW-0539">Nucleus</keyword>
<dbReference type="SUPFAM" id="SSF101936">
    <property type="entry name" value="DNA-binding pseudobarrel domain"/>
    <property type="match status" value="1"/>
</dbReference>
<organism evidence="6 7">
    <name type="scientific">Trifolium subterraneum</name>
    <name type="common">Subterranean clover</name>
    <dbReference type="NCBI Taxonomy" id="3900"/>
    <lineage>
        <taxon>Eukaryota</taxon>
        <taxon>Viridiplantae</taxon>
        <taxon>Streptophyta</taxon>
        <taxon>Embryophyta</taxon>
        <taxon>Tracheophyta</taxon>
        <taxon>Spermatophyta</taxon>
        <taxon>Magnoliopsida</taxon>
        <taxon>eudicotyledons</taxon>
        <taxon>Gunneridae</taxon>
        <taxon>Pentapetalae</taxon>
        <taxon>rosids</taxon>
        <taxon>fabids</taxon>
        <taxon>Fabales</taxon>
        <taxon>Fabaceae</taxon>
        <taxon>Papilionoideae</taxon>
        <taxon>50 kb inversion clade</taxon>
        <taxon>NPAAA clade</taxon>
        <taxon>Hologalegina</taxon>
        <taxon>IRL clade</taxon>
        <taxon>Trifolieae</taxon>
        <taxon>Trifolium</taxon>
    </lineage>
</organism>
<evidence type="ECO:0000313" key="7">
    <source>
        <dbReference type="Proteomes" id="UP000242715"/>
    </source>
</evidence>
<accession>A0A2Z6NV12</accession>
<dbReference type="EMBL" id="DF973777">
    <property type="protein sequence ID" value="GAU39785.1"/>
    <property type="molecule type" value="Genomic_DNA"/>
</dbReference>
<dbReference type="GO" id="GO:0003677">
    <property type="term" value="F:DNA binding"/>
    <property type="evidence" value="ECO:0007669"/>
    <property type="project" value="UniProtKB-KW"/>
</dbReference>
<keyword evidence="3" id="KW-0238">DNA-binding</keyword>
<proteinExistence type="predicted"/>
<reference evidence="7" key="1">
    <citation type="journal article" date="2017" name="Front. Plant Sci.">
        <title>Climate Clever Clovers: New Paradigm to Reduce the Environmental Footprint of Ruminants by Breeding Low Methanogenic Forages Utilizing Haplotype Variation.</title>
        <authorList>
            <person name="Kaur P."/>
            <person name="Appels R."/>
            <person name="Bayer P.E."/>
            <person name="Keeble-Gagnere G."/>
            <person name="Wang J."/>
            <person name="Hirakawa H."/>
            <person name="Shirasawa K."/>
            <person name="Vercoe P."/>
            <person name="Stefanova K."/>
            <person name="Durmic Z."/>
            <person name="Nichols P."/>
            <person name="Revell C."/>
            <person name="Isobe S.N."/>
            <person name="Edwards D."/>
            <person name="Erskine W."/>
        </authorList>
    </citation>
    <scope>NUCLEOTIDE SEQUENCE [LARGE SCALE GENOMIC DNA]</scope>
    <source>
        <strain evidence="7">cv. Daliak</strain>
    </source>
</reference>
<sequence>MESYRNLLATVPYGGFTSGFFVGQKFGEVDPEFASEFKSELRSSWKLVGSNDKIHTDVLEKPYLNIFCAFEDYLTGLKLGRITACCDNGSVTVFYVSSTLFPFKMTAIGLGWKEFCEANNFSVGDALCFKFVVLKSSNIARGFKLEE</sequence>
<dbReference type="Proteomes" id="UP000242715">
    <property type="component" value="Unassembled WGS sequence"/>
</dbReference>
<evidence type="ECO:0000256" key="2">
    <source>
        <dbReference type="ARBA" id="ARBA00023015"/>
    </source>
</evidence>
<evidence type="ECO:0000256" key="4">
    <source>
        <dbReference type="ARBA" id="ARBA00023163"/>
    </source>
</evidence>
<keyword evidence="7" id="KW-1185">Reference proteome</keyword>